<keyword evidence="1" id="KW-0067">ATP-binding</keyword>
<comment type="caution">
    <text evidence="2">The sequence shown here is derived from an EMBL/GenBank/DDBJ whole genome shotgun (WGS) entry which is preliminary data.</text>
</comment>
<dbReference type="GO" id="GO:0006281">
    <property type="term" value="P:DNA repair"/>
    <property type="evidence" value="ECO:0007669"/>
    <property type="project" value="UniProtKB-KW"/>
</dbReference>
<dbReference type="InterPro" id="IPR051055">
    <property type="entry name" value="PIF1_helicase"/>
</dbReference>
<dbReference type="EC" id="5.6.2.3" evidence="1"/>
<dbReference type="Pfam" id="PF20209">
    <property type="entry name" value="DUF6570"/>
    <property type="match status" value="1"/>
</dbReference>
<name>A0A7D9HLE1_PARCT</name>
<dbReference type="InterPro" id="IPR010285">
    <property type="entry name" value="DNA_helicase_pif1-like_DEAD"/>
</dbReference>
<protein>
    <recommendedName>
        <fullName evidence="1">ATP-dependent DNA helicase</fullName>
        <ecNumber evidence="1">5.6.2.3</ecNumber>
    </recommendedName>
</protein>
<keyword evidence="3" id="KW-1185">Reference proteome</keyword>
<dbReference type="Pfam" id="PF14214">
    <property type="entry name" value="Helitron_like_N"/>
    <property type="match status" value="1"/>
</dbReference>
<dbReference type="InterPro" id="IPR036691">
    <property type="entry name" value="Endo/exonu/phosph_ase_sf"/>
</dbReference>
<gene>
    <name evidence="2" type="ORF">PACLA_8A085398</name>
</gene>
<dbReference type="GO" id="GO:0043139">
    <property type="term" value="F:5'-3' DNA helicase activity"/>
    <property type="evidence" value="ECO:0007669"/>
    <property type="project" value="UniProtKB-EC"/>
</dbReference>
<comment type="similarity">
    <text evidence="1">Belongs to the helicase family.</text>
</comment>
<dbReference type="Pfam" id="PF05970">
    <property type="entry name" value="PIF1"/>
    <property type="match status" value="1"/>
</dbReference>
<keyword evidence="1" id="KW-0227">DNA damage</keyword>
<dbReference type="GO" id="GO:0016787">
    <property type="term" value="F:hydrolase activity"/>
    <property type="evidence" value="ECO:0007669"/>
    <property type="project" value="UniProtKB-KW"/>
</dbReference>
<dbReference type="GO" id="GO:0006310">
    <property type="term" value="P:DNA recombination"/>
    <property type="evidence" value="ECO:0007669"/>
    <property type="project" value="UniProtKB-KW"/>
</dbReference>
<keyword evidence="1 2" id="KW-0347">Helicase</keyword>
<dbReference type="Proteomes" id="UP001152795">
    <property type="component" value="Unassembled WGS sequence"/>
</dbReference>
<dbReference type="SUPFAM" id="SSF56219">
    <property type="entry name" value="DNase I-like"/>
    <property type="match status" value="1"/>
</dbReference>
<keyword evidence="1" id="KW-0547">Nucleotide-binding</keyword>
<organism evidence="2 3">
    <name type="scientific">Paramuricea clavata</name>
    <name type="common">Red gorgonian</name>
    <name type="synonym">Violescent sea-whip</name>
    <dbReference type="NCBI Taxonomy" id="317549"/>
    <lineage>
        <taxon>Eukaryota</taxon>
        <taxon>Metazoa</taxon>
        <taxon>Cnidaria</taxon>
        <taxon>Anthozoa</taxon>
        <taxon>Octocorallia</taxon>
        <taxon>Malacalcyonacea</taxon>
        <taxon>Plexauridae</taxon>
        <taxon>Paramuricea</taxon>
    </lineage>
</organism>
<dbReference type="GO" id="GO:0005524">
    <property type="term" value="F:ATP binding"/>
    <property type="evidence" value="ECO:0007669"/>
    <property type="project" value="UniProtKB-KW"/>
</dbReference>
<dbReference type="PANTHER" id="PTHR47642:SF8">
    <property type="entry name" value="ATP-DEPENDENT DNA HELICASE"/>
    <property type="match status" value="1"/>
</dbReference>
<dbReference type="InterPro" id="IPR027417">
    <property type="entry name" value="P-loop_NTPase"/>
</dbReference>
<evidence type="ECO:0000313" key="3">
    <source>
        <dbReference type="Proteomes" id="UP001152795"/>
    </source>
</evidence>
<dbReference type="SMART" id="SM00382">
    <property type="entry name" value="AAA"/>
    <property type="match status" value="1"/>
</dbReference>
<dbReference type="Gene3D" id="3.60.10.10">
    <property type="entry name" value="Endonuclease/exonuclease/phosphatase"/>
    <property type="match status" value="1"/>
</dbReference>
<reference evidence="2" key="1">
    <citation type="submission" date="2020-04" db="EMBL/GenBank/DDBJ databases">
        <authorList>
            <person name="Alioto T."/>
            <person name="Alioto T."/>
            <person name="Gomez Garrido J."/>
        </authorList>
    </citation>
    <scope>NUCLEOTIDE SEQUENCE</scope>
    <source>
        <strain evidence="2">A484AB</strain>
    </source>
</reference>
<comment type="catalytic activity">
    <reaction evidence="1">
        <text>ATP + H2O = ADP + phosphate + H(+)</text>
        <dbReference type="Rhea" id="RHEA:13065"/>
        <dbReference type="ChEBI" id="CHEBI:15377"/>
        <dbReference type="ChEBI" id="CHEBI:15378"/>
        <dbReference type="ChEBI" id="CHEBI:30616"/>
        <dbReference type="ChEBI" id="CHEBI:43474"/>
        <dbReference type="ChEBI" id="CHEBI:456216"/>
        <dbReference type="EC" id="5.6.2.3"/>
    </reaction>
</comment>
<dbReference type="InterPro" id="IPR003593">
    <property type="entry name" value="AAA+_ATPase"/>
</dbReference>
<dbReference type="InterPro" id="IPR046700">
    <property type="entry name" value="DUF6570"/>
</dbReference>
<dbReference type="InterPro" id="IPR025476">
    <property type="entry name" value="Helitron_helicase-like"/>
</dbReference>
<dbReference type="GO" id="GO:0000723">
    <property type="term" value="P:telomere maintenance"/>
    <property type="evidence" value="ECO:0007669"/>
    <property type="project" value="InterPro"/>
</dbReference>
<dbReference type="SUPFAM" id="SSF52540">
    <property type="entry name" value="P-loop containing nucleoside triphosphate hydrolases"/>
    <property type="match status" value="2"/>
</dbReference>
<sequence>MQLRELPSGGQLSIQGNVVNVPADVNSTVSVLPRPINESQTIPIKLKRRLGYKHHYQFQNVRPSKVLEAAQYLVRTSEIFQNEGIEVMDNYASNLVNINEEEWSKFIATNTKVTKETSDNLSDNFNSQNKKIVETQTSNDTIDNDTDDEWCEATERSSGVMDTLLQEPDITQYGDKIISFAPGEGNRPLGLFTDKDSEFLSFPTIYCGKRQADNSERLVPVHYSTLCKWELRSKDRRVAQSVPNIFYKLKKLQIRQIQGSASLSLRKCKTKGKTYTAGDLKSESSVNKLINLDEGFRVLRNLRGSPPYFERCKKDLFAMIRQLGKPTWFCSFSAAETRWIHLIKILGRLIDNKDYTDDEVKQMTWQKKSELIQKDPVTCARNFEQMVQLFIHNFIKSSGHPIGEVVDFFYRVEFQQRGSPHIHGLFWIKNAPEYGKDSDEDIAKFVDRYVSCKADSDDLTELVNLQRHKHSKTCKKRGHDVCRFNFPLPPMPRTIVLEPLSETDVDENVADILKKALQRICSLLDSIKADETMTFVEFLQKLDLSEQQYIKAIRLSLKNSTLLLKRSPAEIRINCYNPNLLRAWKANMDIQFVLDPYACAVYILSYITKGQRGMSKLLRKACEEAKEGNKNIVNKVRHIGNKFLNAVEISAQEAVYLVLQMPLRRSSREFQFINTSHPDERTFLLKSMDKIKELRDNSPDIESDNVIKRYQRRPKQLENVCLADFVAWYNCKSNNKEQESTASTNDYLPENNLNDNADDDLSDVEQISNNEEYEMKGGMTLVKRQKPRILCSVRFNKNKDPENYCREQIMLYTAWRNETTDLLKDFQTYQDRFEVVKDVIEQNKKQYENHTEALDQAIQDIESDEFPNVVAPNAQYRDEQDKDIGPKATELFGCFDPGKDKQHVEYDLINDIGIYPRTNDDEELVVKRLKDADFRKLVQSLNVEQKEFFYHVLNSIKTDKLPLRLFLTGGAGVGKSTVTNALYEALTRYLNSQPENDPDDVSVVKVAPTGKAAFNIRGNTLHPAFKIPANRGFNYCTLDRDRLNTIRSKLHKMKVVFIDEISMVGSGMFNFLDLRLQQIMGTKEPFGGLSIITVGDLFQLKPVFDHWIFENSKDGYTALATNLWQQYFQMFELSEAMRQREDKVFAEILNRIREGKHTETDIVVLKERILKLSPQHPDYPITSTHLFSTNMAVDQHNHDIFHKSTNEKVDIKAIDIVLGDLSDELKERLKKQIPNDPSKTMGLYSVCSILKAAKYDLTTNVSVVDGMTNGAECIIKKIDYRIPGSSRPSIIWVLFQEEHIGKDYRKQYAHLYNQSIERRWVPILEITRQFRKHQMQVLRRQFPLRPSAAKTIHRCQGDTLNEAVVDLPSSKQEHMHYVALSRLRSISGLHILNMNENKIAVSKKVQEEMTRLRRNSVLKSHIPFLYKDTSETFKVLFRNVRSLHLHVADVASDYNVKAADINMFVETALCSNDDNELYQIPGFQLFRNDFISDGTRTPYGTAIYVKNHEQLISKPLRCNHNDVEITLLKIHQPVHNLHVVAIYRSKSKVKISTFINALKHFHSSYINNPNTPVIILGDFNVNLLENASDKNTLSKYLIEEKQYVQLISQVTTDYKTQIDHIYTNIPERVKSSGVLESYFSDHKPIFVSLI</sequence>
<accession>A0A7D9HLE1</accession>
<comment type="cofactor">
    <cofactor evidence="1">
        <name>Mg(2+)</name>
        <dbReference type="ChEBI" id="CHEBI:18420"/>
    </cofactor>
</comment>
<evidence type="ECO:0000313" key="2">
    <source>
        <dbReference type="EMBL" id="CAB3987819.1"/>
    </source>
</evidence>
<evidence type="ECO:0000256" key="1">
    <source>
        <dbReference type="RuleBase" id="RU363044"/>
    </source>
</evidence>
<dbReference type="EMBL" id="CACRXK020001238">
    <property type="protein sequence ID" value="CAB3987819.1"/>
    <property type="molecule type" value="Genomic_DNA"/>
</dbReference>
<keyword evidence="1" id="KW-0234">DNA repair</keyword>
<dbReference type="OrthoDB" id="5983013at2759"/>
<proteinExistence type="inferred from homology"/>
<keyword evidence="1" id="KW-0233">DNA recombination</keyword>
<dbReference type="PANTHER" id="PTHR47642">
    <property type="entry name" value="ATP-DEPENDENT DNA HELICASE"/>
    <property type="match status" value="1"/>
</dbReference>
<dbReference type="Gene3D" id="3.40.50.300">
    <property type="entry name" value="P-loop containing nucleotide triphosphate hydrolases"/>
    <property type="match status" value="2"/>
</dbReference>
<keyword evidence="1" id="KW-0378">Hydrolase</keyword>